<protein>
    <submittedName>
        <fullName evidence="1">Uncharacterized protein</fullName>
    </submittedName>
</protein>
<evidence type="ECO:0000313" key="2">
    <source>
        <dbReference type="Proteomes" id="UP001227095"/>
    </source>
</evidence>
<reference evidence="1 2" key="1">
    <citation type="submission" date="2023-04" db="EMBL/GenBank/DDBJ databases">
        <title>Neorhizobium petrolearium OS53, complete genome.</title>
        <authorList>
            <person name="Yu T."/>
        </authorList>
    </citation>
    <scope>NUCLEOTIDE SEQUENCE [LARGE SCALE GENOMIC DNA]</scope>
    <source>
        <strain evidence="1 2">OS53</strain>
    </source>
</reference>
<keyword evidence="2" id="KW-1185">Reference proteome</keyword>
<evidence type="ECO:0000313" key="1">
    <source>
        <dbReference type="EMBL" id="WGI69968.1"/>
    </source>
</evidence>
<proteinExistence type="predicted"/>
<accession>A0ABY8M647</accession>
<dbReference type="RefSeq" id="WP_265105676.1">
    <property type="nucleotide sequence ID" value="NZ_CP123000.1"/>
</dbReference>
<dbReference type="EMBL" id="CP123000">
    <property type="protein sequence ID" value="WGI69968.1"/>
    <property type="molecule type" value="Genomic_DNA"/>
</dbReference>
<sequence length="40" mass="4445">MLGASLAVTGIIKLEEVSHDQNAGYLKKLAYSYKRRYAAD</sequence>
<organism evidence="1 2">
    <name type="scientific">Neorhizobium petrolearium</name>
    <dbReference type="NCBI Taxonomy" id="515361"/>
    <lineage>
        <taxon>Bacteria</taxon>
        <taxon>Pseudomonadati</taxon>
        <taxon>Pseudomonadota</taxon>
        <taxon>Alphaproteobacteria</taxon>
        <taxon>Hyphomicrobiales</taxon>
        <taxon>Rhizobiaceae</taxon>
        <taxon>Rhizobium/Agrobacterium group</taxon>
        <taxon>Neorhizobium</taxon>
    </lineage>
</organism>
<dbReference type="Proteomes" id="UP001227095">
    <property type="component" value="Chromosome"/>
</dbReference>
<name>A0ABY8M647_9HYPH</name>
<gene>
    <name evidence="1" type="ORF">QEO92_07925</name>
</gene>